<gene>
    <name evidence="1" type="ORF">ANAPC1_00002</name>
</gene>
<evidence type="ECO:0000313" key="1">
    <source>
        <dbReference type="EMBL" id="SBO13669.1"/>
    </source>
</evidence>
<dbReference type="AlphaFoldDB" id="A0AA45URN0"/>
<dbReference type="Proteomes" id="UP000078419">
    <property type="component" value="Unassembled WGS sequence"/>
</dbReference>
<organism evidence="1 2">
    <name type="scientific">Anaplasma phagocytophilum</name>
    <name type="common">Ehrlichia phagocytophila</name>
    <dbReference type="NCBI Taxonomy" id="948"/>
    <lineage>
        <taxon>Bacteria</taxon>
        <taxon>Pseudomonadati</taxon>
        <taxon>Pseudomonadota</taxon>
        <taxon>Alphaproteobacteria</taxon>
        <taxon>Rickettsiales</taxon>
        <taxon>Anaplasmataceae</taxon>
        <taxon>Anaplasma</taxon>
        <taxon>phagocytophilum group</taxon>
    </lineage>
</organism>
<sequence length="64" mass="7122">MFVKSVQAKLHSIGTLEKRRRLRTLAAAIRKCIVAKTPILINALKGIRILPHLSKLNPLLARAV</sequence>
<reference evidence="2" key="1">
    <citation type="submission" date="2016-03" db="EMBL/GenBank/DDBJ databases">
        <authorList>
            <person name="Loux Valentin"/>
        </authorList>
    </citation>
    <scope>NUCLEOTIDE SEQUENCE [LARGE SCALE GENOMIC DNA]</scope>
    <source>
        <strain evidence="2">C1</strain>
    </source>
</reference>
<name>A0AA45URN0_ANAPH</name>
<proteinExistence type="predicted"/>
<comment type="caution">
    <text evidence="1">The sequence shown here is derived from an EMBL/GenBank/DDBJ whole genome shotgun (WGS) entry which is preliminary data.</text>
</comment>
<dbReference type="EMBL" id="FLLR01000001">
    <property type="protein sequence ID" value="SBO13669.1"/>
    <property type="molecule type" value="Genomic_DNA"/>
</dbReference>
<evidence type="ECO:0000313" key="2">
    <source>
        <dbReference type="Proteomes" id="UP000078419"/>
    </source>
</evidence>
<accession>A0AA45URN0</accession>
<protein>
    <submittedName>
        <fullName evidence="1">Uncharacterized protein</fullName>
    </submittedName>
</protein>